<proteinExistence type="predicted"/>
<dbReference type="GO" id="GO:0032436">
    <property type="term" value="P:positive regulation of proteasomal ubiquitin-dependent protein catabolic process"/>
    <property type="evidence" value="ECO:0007669"/>
    <property type="project" value="TreeGrafter"/>
</dbReference>
<accession>A0AAV1QTL1</accession>
<dbReference type="InterPro" id="IPR019138">
    <property type="entry name" value="De-etiolated_protein_1_Det1"/>
</dbReference>
<comment type="caution">
    <text evidence="1">The sequence shown here is derived from an EMBL/GenBank/DDBJ whole genome shotgun (WGS) entry which is preliminary data.</text>
</comment>
<dbReference type="GO" id="GO:0016567">
    <property type="term" value="P:protein ubiquitination"/>
    <property type="evidence" value="ECO:0007669"/>
    <property type="project" value="TreeGrafter"/>
</dbReference>
<dbReference type="GO" id="GO:0031625">
    <property type="term" value="F:ubiquitin protein ligase binding"/>
    <property type="evidence" value="ECO:0007669"/>
    <property type="project" value="TreeGrafter"/>
</dbReference>
<dbReference type="EMBL" id="CAWUPB010000127">
    <property type="protein sequence ID" value="CAK7323454.1"/>
    <property type="molecule type" value="Genomic_DNA"/>
</dbReference>
<dbReference type="GO" id="GO:0005634">
    <property type="term" value="C:nucleus"/>
    <property type="evidence" value="ECO:0007669"/>
    <property type="project" value="TreeGrafter"/>
</dbReference>
<organism evidence="1 2">
    <name type="scientific">Dovyalis caffra</name>
    <dbReference type="NCBI Taxonomy" id="77055"/>
    <lineage>
        <taxon>Eukaryota</taxon>
        <taxon>Viridiplantae</taxon>
        <taxon>Streptophyta</taxon>
        <taxon>Embryophyta</taxon>
        <taxon>Tracheophyta</taxon>
        <taxon>Spermatophyta</taxon>
        <taxon>Magnoliopsida</taxon>
        <taxon>eudicotyledons</taxon>
        <taxon>Gunneridae</taxon>
        <taxon>Pentapetalae</taxon>
        <taxon>rosids</taxon>
        <taxon>fabids</taxon>
        <taxon>Malpighiales</taxon>
        <taxon>Salicaceae</taxon>
        <taxon>Flacourtieae</taxon>
        <taxon>Dovyalis</taxon>
    </lineage>
</organism>
<dbReference type="GO" id="GO:1990756">
    <property type="term" value="F:ubiquitin-like ligase-substrate adaptor activity"/>
    <property type="evidence" value="ECO:0007669"/>
    <property type="project" value="TreeGrafter"/>
</dbReference>
<dbReference type="Pfam" id="PF09737">
    <property type="entry name" value="Det1"/>
    <property type="match status" value="1"/>
</dbReference>
<keyword evidence="2" id="KW-1185">Reference proteome</keyword>
<dbReference type="PANTHER" id="PTHR13374:SF3">
    <property type="entry name" value="DET1 HOMOLOG"/>
    <property type="match status" value="1"/>
</dbReference>
<feature type="non-terminal residue" evidence="1">
    <location>
        <position position="1"/>
    </location>
</feature>
<sequence>NSTALSEGPVFEEEVQFPFPRLCRLDYLEGEVQFLDLHHLLIKFGSVDGGVSRSADHHASFFAVYNMEIDN</sequence>
<dbReference type="AlphaFoldDB" id="A0AAV1QTL1"/>
<protein>
    <submittedName>
        <fullName evidence="1">Uncharacterized protein</fullName>
    </submittedName>
</protein>
<dbReference type="Proteomes" id="UP001314170">
    <property type="component" value="Unassembled WGS sequence"/>
</dbReference>
<dbReference type="GO" id="GO:0031461">
    <property type="term" value="C:cullin-RING ubiquitin ligase complex"/>
    <property type="evidence" value="ECO:0007669"/>
    <property type="project" value="TreeGrafter"/>
</dbReference>
<reference evidence="1 2" key="1">
    <citation type="submission" date="2024-01" db="EMBL/GenBank/DDBJ databases">
        <authorList>
            <person name="Waweru B."/>
        </authorList>
    </citation>
    <scope>NUCLEOTIDE SEQUENCE [LARGE SCALE GENOMIC DNA]</scope>
</reference>
<gene>
    <name evidence="1" type="ORF">DCAF_LOCUS1083</name>
</gene>
<name>A0AAV1QTL1_9ROSI</name>
<dbReference type="PANTHER" id="PTHR13374">
    <property type="entry name" value="DET1 HOMOLOG DE-ETIOLATED-1 HOMOLOG"/>
    <property type="match status" value="1"/>
</dbReference>
<evidence type="ECO:0000313" key="2">
    <source>
        <dbReference type="Proteomes" id="UP001314170"/>
    </source>
</evidence>
<evidence type="ECO:0000313" key="1">
    <source>
        <dbReference type="EMBL" id="CAK7323454.1"/>
    </source>
</evidence>